<keyword evidence="7" id="KW-0479">Metal-binding</keyword>
<dbReference type="NCBIfam" id="TIGR01065">
    <property type="entry name" value="hlyIII"/>
    <property type="match status" value="1"/>
</dbReference>
<evidence type="ECO:0000256" key="1">
    <source>
        <dbReference type="ARBA" id="ARBA00004651"/>
    </source>
</evidence>
<name>A0A2J9PKE7_9LACT</name>
<dbReference type="GO" id="GO:0140911">
    <property type="term" value="F:pore-forming activity"/>
    <property type="evidence" value="ECO:0007669"/>
    <property type="project" value="InterPro"/>
</dbReference>
<organism evidence="9 10">
    <name type="scientific">Aerococcus viridans</name>
    <dbReference type="NCBI Taxonomy" id="1377"/>
    <lineage>
        <taxon>Bacteria</taxon>
        <taxon>Bacillati</taxon>
        <taxon>Bacillota</taxon>
        <taxon>Bacilli</taxon>
        <taxon>Lactobacillales</taxon>
        <taxon>Aerococcaceae</taxon>
        <taxon>Aerococcus</taxon>
    </lineage>
</organism>
<feature type="transmembrane region" description="Helical" evidence="8">
    <location>
        <begin position="202"/>
        <end position="222"/>
    </location>
</feature>
<keyword evidence="7" id="KW-0862">Zinc</keyword>
<gene>
    <name evidence="9" type="ORF">A6J77_000300</name>
</gene>
<feature type="binding site" evidence="7">
    <location>
        <position position="79"/>
    </location>
    <ligand>
        <name>Zn(2+)</name>
        <dbReference type="ChEBI" id="CHEBI:29105"/>
    </ligand>
</feature>
<dbReference type="PANTHER" id="PTHR20855:SF3">
    <property type="entry name" value="LD03007P"/>
    <property type="match status" value="1"/>
</dbReference>
<dbReference type="AlphaFoldDB" id="A0A2J9PKE7"/>
<feature type="transmembrane region" description="Helical" evidence="8">
    <location>
        <begin position="92"/>
        <end position="114"/>
    </location>
</feature>
<dbReference type="Proteomes" id="UP000192813">
    <property type="component" value="Unassembled WGS sequence"/>
</dbReference>
<feature type="transmembrane region" description="Helical" evidence="8">
    <location>
        <begin position="147"/>
        <end position="168"/>
    </location>
</feature>
<dbReference type="InterPro" id="IPR004254">
    <property type="entry name" value="AdipoR/HlyIII-related"/>
</dbReference>
<evidence type="ECO:0000256" key="6">
    <source>
        <dbReference type="ARBA" id="ARBA00023136"/>
    </source>
</evidence>
<evidence type="ECO:0000256" key="8">
    <source>
        <dbReference type="SAM" id="Phobius"/>
    </source>
</evidence>
<evidence type="ECO:0000256" key="7">
    <source>
        <dbReference type="PIRSR" id="PIRSR604254-1"/>
    </source>
</evidence>
<dbReference type="Pfam" id="PF03006">
    <property type="entry name" value="HlyIII"/>
    <property type="match status" value="1"/>
</dbReference>
<accession>A0A2J9PKE7</accession>
<keyword evidence="4 8" id="KW-0812">Transmembrane</keyword>
<evidence type="ECO:0000313" key="9">
    <source>
        <dbReference type="EMBL" id="PNL90786.1"/>
    </source>
</evidence>
<evidence type="ECO:0000256" key="5">
    <source>
        <dbReference type="ARBA" id="ARBA00022989"/>
    </source>
</evidence>
<feature type="transmembrane region" description="Helical" evidence="8">
    <location>
        <begin position="25"/>
        <end position="47"/>
    </location>
</feature>
<dbReference type="GO" id="GO:0046872">
    <property type="term" value="F:metal ion binding"/>
    <property type="evidence" value="ECO:0007669"/>
    <property type="project" value="UniProtKB-KW"/>
</dbReference>
<reference evidence="10" key="1">
    <citation type="submission" date="2017-12" db="EMBL/GenBank/DDBJ databases">
        <title>FDA dAtabase for Regulatory Grade micrObial Sequences (FDA-ARGOS): Supporting development and validation of Infectious Disease Dx tests.</title>
        <authorList>
            <person name="Hoffmann M."/>
            <person name="Allard M."/>
            <person name="Evans P."/>
            <person name="Brown E."/>
            <person name="Tallon L."/>
            <person name="Sadzewicz L."/>
            <person name="Sengamalay N."/>
            <person name="Ott S."/>
            <person name="Godinez A."/>
            <person name="Nagaraj S."/>
            <person name="Vavikolanu K."/>
            <person name="Aluvathingal J."/>
            <person name="Nadendla S."/>
            <person name="Sichtig H."/>
        </authorList>
    </citation>
    <scope>NUCLEOTIDE SEQUENCE [LARGE SCALE GENOMIC DNA]</scope>
    <source>
        <strain evidence="10">FDAARGOS_249</strain>
    </source>
</reference>
<feature type="binding site" evidence="7">
    <location>
        <position position="201"/>
    </location>
    <ligand>
        <name>Zn(2+)</name>
        <dbReference type="ChEBI" id="CHEBI:29105"/>
    </ligand>
</feature>
<evidence type="ECO:0000313" key="10">
    <source>
        <dbReference type="Proteomes" id="UP000192813"/>
    </source>
</evidence>
<keyword evidence="3" id="KW-1003">Cell membrane</keyword>
<dbReference type="PANTHER" id="PTHR20855">
    <property type="entry name" value="ADIPOR/PROGESTIN RECEPTOR-RELATED"/>
    <property type="match status" value="1"/>
</dbReference>
<dbReference type="InterPro" id="IPR005744">
    <property type="entry name" value="Hy-lIII"/>
</dbReference>
<evidence type="ECO:0000256" key="3">
    <source>
        <dbReference type="ARBA" id="ARBA00022475"/>
    </source>
</evidence>
<comment type="similarity">
    <text evidence="2">Belongs to the UPF0073 (Hly-III) family.</text>
</comment>
<proteinExistence type="inferred from homology"/>
<dbReference type="GO" id="GO:0005886">
    <property type="term" value="C:plasma membrane"/>
    <property type="evidence" value="ECO:0007669"/>
    <property type="project" value="UniProtKB-SubCell"/>
</dbReference>
<comment type="caution">
    <text evidence="9">The sequence shown here is derived from an EMBL/GenBank/DDBJ whole genome shotgun (WGS) entry which is preliminary data.</text>
</comment>
<sequence length="223" mass="24642">MSANSRSQEKTKLPYTKAYYITNEVLNSVTHGIGFVLSIVATVFLILKGVENQNSLEMFSYVMYGISMCALYLASTLYHSFSFTKAASILKIIDHSSIFILIAGSYTPFALVAIGGAFGWFIFIAQWAIALFGIIGKILFLDKMKKFSTLLYILMGWFGVIAIPQMATAIGSGGIAWLIAGGVTYTVGTIFYAHDNLKFWHVIWHLFVLGGSIAMYFAVLLYV</sequence>
<feature type="binding site" evidence="7">
    <location>
        <position position="205"/>
    </location>
    <ligand>
        <name>Zn(2+)</name>
        <dbReference type="ChEBI" id="CHEBI:29105"/>
    </ligand>
</feature>
<dbReference type="RefSeq" id="WP_083067566.1">
    <property type="nucleotide sequence ID" value="NZ_NBTM02000001.1"/>
</dbReference>
<protein>
    <submittedName>
        <fullName evidence="9">Hemolysin III</fullName>
    </submittedName>
</protein>
<evidence type="ECO:0000256" key="2">
    <source>
        <dbReference type="ARBA" id="ARBA00008488"/>
    </source>
</evidence>
<keyword evidence="5 8" id="KW-1133">Transmembrane helix</keyword>
<comment type="subcellular location">
    <subcellularLocation>
        <location evidence="1">Cell membrane</location>
        <topology evidence="1">Multi-pass membrane protein</topology>
    </subcellularLocation>
</comment>
<keyword evidence="6 8" id="KW-0472">Membrane</keyword>
<feature type="transmembrane region" description="Helical" evidence="8">
    <location>
        <begin position="59"/>
        <end position="80"/>
    </location>
</feature>
<evidence type="ECO:0000256" key="4">
    <source>
        <dbReference type="ARBA" id="ARBA00022692"/>
    </source>
</evidence>
<feature type="transmembrane region" description="Helical" evidence="8">
    <location>
        <begin position="120"/>
        <end position="140"/>
    </location>
</feature>
<dbReference type="EMBL" id="NBTM02000001">
    <property type="protein sequence ID" value="PNL90786.1"/>
    <property type="molecule type" value="Genomic_DNA"/>
</dbReference>
<feature type="transmembrane region" description="Helical" evidence="8">
    <location>
        <begin position="174"/>
        <end position="193"/>
    </location>
</feature>